<dbReference type="InterPro" id="IPR036188">
    <property type="entry name" value="FAD/NAD-bd_sf"/>
</dbReference>
<dbReference type="PANTHER" id="PTHR43872">
    <property type="entry name" value="MONOOXYGENASE, PUTATIVE (AFU_ORTHOLOGUE AFUA_8G02570)-RELATED"/>
    <property type="match status" value="1"/>
</dbReference>
<gene>
    <name evidence="7" type="ORF">Sste5346_009870</name>
</gene>
<dbReference type="InterPro" id="IPR016161">
    <property type="entry name" value="Ald_DH/histidinol_DH"/>
</dbReference>
<dbReference type="SUPFAM" id="SSF51905">
    <property type="entry name" value="FAD/NAD(P)-binding domain"/>
    <property type="match status" value="1"/>
</dbReference>
<comment type="cofactor">
    <cofactor evidence="1">
        <name>FAD</name>
        <dbReference type="ChEBI" id="CHEBI:57692"/>
    </cofactor>
</comment>
<dbReference type="Pfam" id="PF00171">
    <property type="entry name" value="Aldedh"/>
    <property type="match status" value="1"/>
</dbReference>
<keyword evidence="4" id="KW-0560">Oxidoreductase</keyword>
<dbReference type="PANTHER" id="PTHR43872:SF1">
    <property type="entry name" value="MONOOXYGENASE, PUTATIVE (AFU_ORTHOLOGUE AFUA_8G02570)-RELATED"/>
    <property type="match status" value="1"/>
</dbReference>
<keyword evidence="8" id="KW-1185">Reference proteome</keyword>
<evidence type="ECO:0000313" key="7">
    <source>
        <dbReference type="EMBL" id="KAL1887988.1"/>
    </source>
</evidence>
<feature type="domain" description="Aldehyde dehydrogenase" evidence="6">
    <location>
        <begin position="490"/>
        <end position="618"/>
    </location>
</feature>
<evidence type="ECO:0000256" key="4">
    <source>
        <dbReference type="ARBA" id="ARBA00023002"/>
    </source>
</evidence>
<dbReference type="InterPro" id="IPR016162">
    <property type="entry name" value="Ald_DH_N"/>
</dbReference>
<sequence>MLHKAQDSRAGSTDGGPFDVVIVGAGISGINTAYHIQKNFPALHYCILEARAVIGGTWDLFRYPGIRSDTDLPTFSFAWNPWQESHCVASGASIANYLCDSASLAGIDRHIKFSHSVASASWSSKSHSWQLAVQAPGNVQITLDARFVILCSGYYDYKEPLQPKIPGLYENFKGTIVHPQFWPEDLDYANKRVVIIGSGATAITLLPSLAAKAEHVTMLQRSPTYIMTIDNTLGNSWYHKVLPRSWSYYVDRLFFIAFINISYYFCRTFPARARQSLQNSVAKQLPVNVPLDPHFKPLYEPWDQRVCFTPDGDFFQAIRDGKAGVETGRIRTATETQLVLESGKTLDADIVVTATGLNLKVGGRISFSLDGQPVDLCDRFTWHTTLLQDIPNLAFMMGYVNASWTLATEASSLLLCRILRHMKKNDFKTVVPRVSMGSDMQSRPVWKVDATYVREAKSRIPRCGDVGPWRGRSIYAIDQTPVGDFVQDLNIDGAIDQLQDLASHVLVATESTVQPSTLDRGGLIMTVRETMDVQLAIAPWNSSLLLAMRAVTTPIACGNTVILKASELSPLVHHLMGTLFRDAGFPPGVLNVAQHGRDDAQAVVDALVSGNRIRKVNFLHRQHARGPHYNR</sequence>
<reference evidence="7 8" key="1">
    <citation type="journal article" date="2024" name="IMA Fungus">
        <title>IMA Genome - F19 : A genome assembly and annotation guide to empower mycologists, including annotated draft genome sequences of Ceratocystis pirilliformis, Diaporthe australafricana, Fusarium ophioides, Paecilomyces lecythidis, and Sporothrix stenoceras.</title>
        <authorList>
            <person name="Aylward J."/>
            <person name="Wilson A.M."/>
            <person name="Visagie C.M."/>
            <person name="Spraker J."/>
            <person name="Barnes I."/>
            <person name="Buitendag C."/>
            <person name="Ceriani C."/>
            <person name="Del Mar Angel L."/>
            <person name="du Plessis D."/>
            <person name="Fuchs T."/>
            <person name="Gasser K."/>
            <person name="Kramer D."/>
            <person name="Li W."/>
            <person name="Munsamy K."/>
            <person name="Piso A."/>
            <person name="Price J.L."/>
            <person name="Sonnekus B."/>
            <person name="Thomas C."/>
            <person name="van der Nest A."/>
            <person name="van Dijk A."/>
            <person name="van Heerden A."/>
            <person name="van Vuuren N."/>
            <person name="Yilmaz N."/>
            <person name="Duong T.A."/>
            <person name="van der Merwe N.A."/>
            <person name="Wingfield M.J."/>
            <person name="Wingfield B.D."/>
        </authorList>
    </citation>
    <scope>NUCLEOTIDE SEQUENCE [LARGE SCALE GENOMIC DNA]</scope>
    <source>
        <strain evidence="7 8">CMW 5346</strain>
    </source>
</reference>
<evidence type="ECO:0000256" key="1">
    <source>
        <dbReference type="ARBA" id="ARBA00001974"/>
    </source>
</evidence>
<dbReference type="InterPro" id="IPR015590">
    <property type="entry name" value="Aldehyde_DH_dom"/>
</dbReference>
<evidence type="ECO:0000256" key="3">
    <source>
        <dbReference type="ARBA" id="ARBA00022827"/>
    </source>
</evidence>
<dbReference type="InterPro" id="IPR020946">
    <property type="entry name" value="Flavin_mOase-like"/>
</dbReference>
<protein>
    <recommendedName>
        <fullName evidence="6">Aldehyde dehydrogenase domain-containing protein</fullName>
    </recommendedName>
</protein>
<dbReference type="SUPFAM" id="SSF53720">
    <property type="entry name" value="ALDH-like"/>
    <property type="match status" value="1"/>
</dbReference>
<comment type="caution">
    <text evidence="7">The sequence shown here is derived from an EMBL/GenBank/DDBJ whole genome shotgun (WGS) entry which is preliminary data.</text>
</comment>
<keyword evidence="3" id="KW-0274">FAD</keyword>
<keyword evidence="5" id="KW-0503">Monooxygenase</keyword>
<proteinExistence type="predicted"/>
<dbReference type="Pfam" id="PF13450">
    <property type="entry name" value="NAD_binding_8"/>
    <property type="match status" value="1"/>
</dbReference>
<dbReference type="EMBL" id="JAWCUI010000103">
    <property type="protein sequence ID" value="KAL1887988.1"/>
    <property type="molecule type" value="Genomic_DNA"/>
</dbReference>
<accession>A0ABR3YIH5</accession>
<dbReference type="InterPro" id="IPR051820">
    <property type="entry name" value="FAD-binding_MO"/>
</dbReference>
<dbReference type="Proteomes" id="UP001583186">
    <property type="component" value="Unassembled WGS sequence"/>
</dbReference>
<evidence type="ECO:0000256" key="2">
    <source>
        <dbReference type="ARBA" id="ARBA00022630"/>
    </source>
</evidence>
<name>A0ABR3YIH5_9PEZI</name>
<evidence type="ECO:0000259" key="6">
    <source>
        <dbReference type="Pfam" id="PF00171"/>
    </source>
</evidence>
<dbReference type="Gene3D" id="3.50.50.60">
    <property type="entry name" value="FAD/NAD(P)-binding domain"/>
    <property type="match status" value="3"/>
</dbReference>
<dbReference type="Gene3D" id="3.40.605.10">
    <property type="entry name" value="Aldehyde Dehydrogenase, Chain A, domain 1"/>
    <property type="match status" value="1"/>
</dbReference>
<keyword evidence="2" id="KW-0285">Flavoprotein</keyword>
<evidence type="ECO:0000313" key="8">
    <source>
        <dbReference type="Proteomes" id="UP001583186"/>
    </source>
</evidence>
<dbReference type="Pfam" id="PF00743">
    <property type="entry name" value="FMO-like"/>
    <property type="match status" value="1"/>
</dbReference>
<evidence type="ECO:0000256" key="5">
    <source>
        <dbReference type="ARBA" id="ARBA00023033"/>
    </source>
</evidence>
<organism evidence="7 8">
    <name type="scientific">Sporothrix stenoceras</name>
    <dbReference type="NCBI Taxonomy" id="5173"/>
    <lineage>
        <taxon>Eukaryota</taxon>
        <taxon>Fungi</taxon>
        <taxon>Dikarya</taxon>
        <taxon>Ascomycota</taxon>
        <taxon>Pezizomycotina</taxon>
        <taxon>Sordariomycetes</taxon>
        <taxon>Sordariomycetidae</taxon>
        <taxon>Ophiostomatales</taxon>
        <taxon>Ophiostomataceae</taxon>
        <taxon>Sporothrix</taxon>
    </lineage>
</organism>